<dbReference type="Pfam" id="PF12037">
    <property type="entry name" value="ATAD3_N"/>
    <property type="match status" value="1"/>
</dbReference>
<dbReference type="PROSITE" id="PS00674">
    <property type="entry name" value="AAA"/>
    <property type="match status" value="1"/>
</dbReference>
<keyword evidence="2 3" id="KW-0067">ATP-binding</keyword>
<dbReference type="GO" id="GO:0005739">
    <property type="term" value="C:mitochondrion"/>
    <property type="evidence" value="ECO:0007669"/>
    <property type="project" value="TreeGrafter"/>
</dbReference>
<keyword evidence="1 3" id="KW-0547">Nucleotide-binding</keyword>
<dbReference type="AlphaFoldDB" id="A0AAQ3QB20"/>
<reference evidence="7 8" key="1">
    <citation type="submission" date="2023-10" db="EMBL/GenBank/DDBJ databases">
        <title>Chromosome-scale genome assembly provides insights into flower coloration mechanisms of Canna indica.</title>
        <authorList>
            <person name="Li C."/>
        </authorList>
    </citation>
    <scope>NUCLEOTIDE SEQUENCE [LARGE SCALE GENOMIC DNA]</scope>
    <source>
        <tissue evidence="7">Flower</tissue>
    </source>
</reference>
<name>A0AAQ3QB20_9LILI</name>
<feature type="compositionally biased region" description="Basic and acidic residues" evidence="5">
    <location>
        <begin position="81"/>
        <end position="93"/>
    </location>
</feature>
<evidence type="ECO:0000256" key="1">
    <source>
        <dbReference type="ARBA" id="ARBA00022741"/>
    </source>
</evidence>
<dbReference type="GO" id="GO:0007005">
    <property type="term" value="P:mitochondrion organization"/>
    <property type="evidence" value="ECO:0007669"/>
    <property type="project" value="TreeGrafter"/>
</dbReference>
<proteinExistence type="inferred from homology"/>
<organism evidence="7 8">
    <name type="scientific">Canna indica</name>
    <name type="common">Indian-shot</name>
    <dbReference type="NCBI Taxonomy" id="4628"/>
    <lineage>
        <taxon>Eukaryota</taxon>
        <taxon>Viridiplantae</taxon>
        <taxon>Streptophyta</taxon>
        <taxon>Embryophyta</taxon>
        <taxon>Tracheophyta</taxon>
        <taxon>Spermatophyta</taxon>
        <taxon>Magnoliopsida</taxon>
        <taxon>Liliopsida</taxon>
        <taxon>Zingiberales</taxon>
        <taxon>Cannaceae</taxon>
        <taxon>Canna</taxon>
    </lineage>
</organism>
<protein>
    <submittedName>
        <fullName evidence="7">ATPase family AAA domain-containing protein 3-like</fullName>
    </submittedName>
</protein>
<dbReference type="Pfam" id="PF00004">
    <property type="entry name" value="AAA"/>
    <property type="match status" value="1"/>
</dbReference>
<evidence type="ECO:0000256" key="5">
    <source>
        <dbReference type="SAM" id="MobiDB-lite"/>
    </source>
</evidence>
<feature type="coiled-coil region" evidence="4">
    <location>
        <begin position="104"/>
        <end position="228"/>
    </location>
</feature>
<evidence type="ECO:0000313" key="7">
    <source>
        <dbReference type="EMBL" id="WOL02926.1"/>
    </source>
</evidence>
<feature type="compositionally biased region" description="Low complexity" evidence="5">
    <location>
        <begin position="43"/>
        <end position="52"/>
    </location>
</feature>
<dbReference type="InterPro" id="IPR003593">
    <property type="entry name" value="AAA+_ATPase"/>
</dbReference>
<accession>A0AAQ3QB20</accession>
<dbReference type="InterPro" id="IPR027417">
    <property type="entry name" value="P-loop_NTPase"/>
</dbReference>
<dbReference type="Proteomes" id="UP001327560">
    <property type="component" value="Chromosome 3"/>
</dbReference>
<comment type="similarity">
    <text evidence="3">Belongs to the AAA ATPase family.</text>
</comment>
<dbReference type="SMART" id="SM00382">
    <property type="entry name" value="AAA"/>
    <property type="match status" value="1"/>
</dbReference>
<keyword evidence="4" id="KW-0175">Coiled coil</keyword>
<evidence type="ECO:0000256" key="3">
    <source>
        <dbReference type="RuleBase" id="RU003651"/>
    </source>
</evidence>
<dbReference type="PANTHER" id="PTHR23075">
    <property type="entry name" value="PUTATIVE ATP-ASE"/>
    <property type="match status" value="1"/>
</dbReference>
<dbReference type="GO" id="GO:0005524">
    <property type="term" value="F:ATP binding"/>
    <property type="evidence" value="ECO:0007669"/>
    <property type="project" value="UniProtKB-KW"/>
</dbReference>
<dbReference type="FunFam" id="3.40.50.300:FF:000595">
    <property type="entry name" value="ATPase family AAA domain-containing protein 3"/>
    <property type="match status" value="1"/>
</dbReference>
<sequence length="634" mass="70758">MPPLRLPRTAATLTAATVAAATIAALSDHAYADGSFRFPFFSSHSPPAAPASQNELSPPPGEGSSVASSSSSSSSGFDPEALERAAKTLREINKSPNSKKVFELMRKQEETRQAEIAAEKVRDRAIQVEGEIEKVKKLAEEQRNVIQQQTQTKAQAARYEDELARKRMQTEHEAQRRQNAELVKMQEESSVRKEQARRATEEQIQAQLRQTEKERAEIERETIRVKAMAEAEGRAHEAKLTEEHNRRMLSERMKAEREKWIAAINTTFSHIEGGLRMLLTDRGTLVMTVGGVTALAAGVYTTREGSRVVWGYMNRILGQPSLIRESSIAKFPWSGIAPKIMKMASRSGAAIGKVPLSEGSSFDKIILHPSLKRRIEQLARATENTKSHQAPFRNMLFYGPPGTGKTLVAREIARKSGLDYAMMTGGDVAPLGSEAVTKIHQIFDWAKKSKKGLLLFIDEADAFLCERNSIHMSEAQRSALNALLFRTGDQSRDIVLVLATNRPGDLDAAVTDRMDEVIEFPLPGEEERYKLLKLYLRQYILQEDDGQLRWNSLFKKQQQKIIAKDLTDNVLRDAAKKTAGFSGREIAKLMASVQAAVYGRPDCMLDPELFMEVVDYKVTEHHQRIKLAAEAACV</sequence>
<dbReference type="InterPro" id="IPR003960">
    <property type="entry name" value="ATPase_AAA_CS"/>
</dbReference>
<dbReference type="GO" id="GO:0016887">
    <property type="term" value="F:ATP hydrolysis activity"/>
    <property type="evidence" value="ECO:0007669"/>
    <property type="project" value="InterPro"/>
</dbReference>
<evidence type="ECO:0000259" key="6">
    <source>
        <dbReference type="SMART" id="SM00382"/>
    </source>
</evidence>
<dbReference type="InterPro" id="IPR003959">
    <property type="entry name" value="ATPase_AAA_core"/>
</dbReference>
<dbReference type="InterPro" id="IPR021911">
    <property type="entry name" value="ATAD3_N"/>
</dbReference>
<dbReference type="EMBL" id="CP136892">
    <property type="protein sequence ID" value="WOL02926.1"/>
    <property type="molecule type" value="Genomic_DNA"/>
</dbReference>
<dbReference type="PANTHER" id="PTHR23075:SF13">
    <property type="entry name" value="AAA-TYPE ATPASE FAMILY PROTEIN"/>
    <property type="match status" value="1"/>
</dbReference>
<keyword evidence="8" id="KW-1185">Reference proteome</keyword>
<dbReference type="GO" id="GO:0008270">
    <property type="term" value="F:zinc ion binding"/>
    <property type="evidence" value="ECO:0007669"/>
    <property type="project" value="TreeGrafter"/>
</dbReference>
<feature type="region of interest" description="Disordered" evidence="5">
    <location>
        <begin position="43"/>
        <end position="100"/>
    </location>
</feature>
<feature type="compositionally biased region" description="Low complexity" evidence="5">
    <location>
        <begin position="62"/>
        <end position="76"/>
    </location>
</feature>
<dbReference type="Gene3D" id="3.40.50.300">
    <property type="entry name" value="P-loop containing nucleotide triphosphate hydrolases"/>
    <property type="match status" value="1"/>
</dbReference>
<evidence type="ECO:0000256" key="4">
    <source>
        <dbReference type="SAM" id="Coils"/>
    </source>
</evidence>
<feature type="domain" description="AAA+ ATPase" evidence="6">
    <location>
        <begin position="391"/>
        <end position="524"/>
    </location>
</feature>
<dbReference type="SUPFAM" id="SSF52540">
    <property type="entry name" value="P-loop containing nucleoside triphosphate hydrolases"/>
    <property type="match status" value="1"/>
</dbReference>
<evidence type="ECO:0000256" key="2">
    <source>
        <dbReference type="ARBA" id="ARBA00022840"/>
    </source>
</evidence>
<gene>
    <name evidence="7" type="ORF">Cni_G11645</name>
</gene>
<evidence type="ECO:0000313" key="8">
    <source>
        <dbReference type="Proteomes" id="UP001327560"/>
    </source>
</evidence>